<name>A3ZSN8_9BACT</name>
<evidence type="ECO:0000313" key="2">
    <source>
        <dbReference type="Proteomes" id="UP000004358"/>
    </source>
</evidence>
<dbReference type="EMBL" id="AANZ01000009">
    <property type="protein sequence ID" value="EAQ80310.1"/>
    <property type="molecule type" value="Genomic_DNA"/>
</dbReference>
<protein>
    <submittedName>
        <fullName evidence="1">Uncharacterized protein</fullName>
    </submittedName>
</protein>
<gene>
    <name evidence="1" type="ORF">DSM3645_10712</name>
</gene>
<comment type="caution">
    <text evidence="1">The sequence shown here is derived from an EMBL/GenBank/DDBJ whole genome shotgun (WGS) entry which is preliminary data.</text>
</comment>
<accession>A3ZSN8</accession>
<evidence type="ECO:0000313" key="1">
    <source>
        <dbReference type="EMBL" id="EAQ80310.1"/>
    </source>
</evidence>
<dbReference type="STRING" id="314230.DSM3645_10712"/>
<sequence>MFVAEPTQFERFAGAVRPAGDPPSPLEKTVEVRVW</sequence>
<dbReference type="AlphaFoldDB" id="A3ZSN8"/>
<organism evidence="1 2">
    <name type="scientific">Blastopirellula marina DSM 3645</name>
    <dbReference type="NCBI Taxonomy" id="314230"/>
    <lineage>
        <taxon>Bacteria</taxon>
        <taxon>Pseudomonadati</taxon>
        <taxon>Planctomycetota</taxon>
        <taxon>Planctomycetia</taxon>
        <taxon>Pirellulales</taxon>
        <taxon>Pirellulaceae</taxon>
        <taxon>Blastopirellula</taxon>
    </lineage>
</organism>
<dbReference type="Proteomes" id="UP000004358">
    <property type="component" value="Unassembled WGS sequence"/>
</dbReference>
<proteinExistence type="predicted"/>
<reference evidence="1 2" key="1">
    <citation type="submission" date="2006-02" db="EMBL/GenBank/DDBJ databases">
        <authorList>
            <person name="Amann R."/>
            <person name="Ferriera S."/>
            <person name="Johnson J."/>
            <person name="Kravitz S."/>
            <person name="Halpern A."/>
            <person name="Remington K."/>
            <person name="Beeson K."/>
            <person name="Tran B."/>
            <person name="Rogers Y.-H."/>
            <person name="Friedman R."/>
            <person name="Venter J.C."/>
        </authorList>
    </citation>
    <scope>NUCLEOTIDE SEQUENCE [LARGE SCALE GENOMIC DNA]</scope>
    <source>
        <strain evidence="1 2">DSM 3645</strain>
    </source>
</reference>
<dbReference type="HOGENOM" id="CLU_3363586_0_0_0"/>